<dbReference type="EMBL" id="MWAK01000102">
    <property type="protein sequence ID" value="OPZ92410.1"/>
    <property type="molecule type" value="Genomic_DNA"/>
</dbReference>
<keyword evidence="3" id="KW-0131">Cell cycle</keyword>
<dbReference type="InterPro" id="IPR007170">
    <property type="entry name" value="SpoVG"/>
</dbReference>
<protein>
    <submittedName>
        <fullName evidence="4">Putative septation protein SpoVG</fullName>
    </submittedName>
</protein>
<proteinExistence type="predicted"/>
<dbReference type="PANTHER" id="PTHR38429:SF1">
    <property type="entry name" value="SEPTATION PROTEIN SPOVG-RELATED"/>
    <property type="match status" value="1"/>
</dbReference>
<dbReference type="InterPro" id="IPR036751">
    <property type="entry name" value="SpoVG_sf"/>
</dbReference>
<dbReference type="Proteomes" id="UP000485484">
    <property type="component" value="Unassembled WGS sequence"/>
</dbReference>
<dbReference type="GO" id="GO:0000917">
    <property type="term" value="P:division septum assembly"/>
    <property type="evidence" value="ECO:0007669"/>
    <property type="project" value="UniProtKB-KW"/>
</dbReference>
<comment type="caution">
    <text evidence="4">The sequence shown here is derived from an EMBL/GenBank/DDBJ whole genome shotgun (WGS) entry which is preliminary data.</text>
</comment>
<organism evidence="4">
    <name type="scientific">candidate division TA06 bacterium ADurb.Bin417</name>
    <dbReference type="NCBI Taxonomy" id="1852828"/>
    <lineage>
        <taxon>Bacteria</taxon>
        <taxon>Bacteria division TA06</taxon>
    </lineage>
</organism>
<keyword evidence="2" id="KW-0717">Septation</keyword>
<name>A0A1V5MHL7_UNCT6</name>
<evidence type="ECO:0000256" key="2">
    <source>
        <dbReference type="ARBA" id="ARBA00023210"/>
    </source>
</evidence>
<dbReference type="Pfam" id="PF04026">
    <property type="entry name" value="SpoVG"/>
    <property type="match status" value="1"/>
</dbReference>
<sequence length="127" mass="14492">MEITETRVSPVEKPSGRLKGFASVTFDGVFVVRGIRIIEGDNGLFIAMPNRKTEFRCPGCGGWNVFHAKFCNRCGKEIAMSQPHDKNEDDPKNYHDIVHPINNEFREIIQSHILNEYQSETQGRKTL</sequence>
<dbReference type="GO" id="GO:0030435">
    <property type="term" value="P:sporulation resulting in formation of a cellular spore"/>
    <property type="evidence" value="ECO:0007669"/>
    <property type="project" value="InterPro"/>
</dbReference>
<gene>
    <name evidence="4" type="primary">spoVG</name>
    <name evidence="4" type="ORF">BWY73_00822</name>
</gene>
<keyword evidence="1" id="KW-0132">Cell division</keyword>
<accession>A0A1V5MHL7</accession>
<dbReference type="AlphaFoldDB" id="A0A1V5MHL7"/>
<evidence type="ECO:0000256" key="3">
    <source>
        <dbReference type="ARBA" id="ARBA00023306"/>
    </source>
</evidence>
<evidence type="ECO:0000313" key="4">
    <source>
        <dbReference type="EMBL" id="OPZ92410.1"/>
    </source>
</evidence>
<reference evidence="4" key="1">
    <citation type="submission" date="2017-02" db="EMBL/GenBank/DDBJ databases">
        <title>Delving into the versatile metabolic prowess of the omnipresent phylum Bacteroidetes.</title>
        <authorList>
            <person name="Nobu M.K."/>
            <person name="Mei R."/>
            <person name="Narihiro T."/>
            <person name="Kuroda K."/>
            <person name="Liu W.-T."/>
        </authorList>
    </citation>
    <scope>NUCLEOTIDE SEQUENCE</scope>
    <source>
        <strain evidence="4">ADurb.Bin417</strain>
    </source>
</reference>
<dbReference type="SUPFAM" id="SSF160537">
    <property type="entry name" value="SpoVG-like"/>
    <property type="match status" value="1"/>
</dbReference>
<dbReference type="Gene3D" id="3.30.1120.40">
    <property type="entry name" value="Stage V sporulation protein G"/>
    <property type="match status" value="1"/>
</dbReference>
<evidence type="ECO:0000256" key="1">
    <source>
        <dbReference type="ARBA" id="ARBA00022618"/>
    </source>
</evidence>
<dbReference type="PANTHER" id="PTHR38429">
    <property type="entry name" value="SEPTATION PROTEIN SPOVG-RELATED"/>
    <property type="match status" value="1"/>
</dbReference>